<evidence type="ECO:0000313" key="16">
    <source>
        <dbReference type="Proteomes" id="UP000826234"/>
    </source>
</evidence>
<sequence>MDSDDLDFSDNMGEDDFVTGYALRCYNCEQSPFLCRMNVTCREDEDTCLQIRFLNLRTYSCWKTSRCTTREVAEHFNADSFRFLCCYRDFCNKAPSTLFSTAPLGISAVTAIWMKYL</sequence>
<feature type="domain" description="UPAR/Ly6" evidence="14">
    <location>
        <begin position="23"/>
        <end position="105"/>
    </location>
</feature>
<keyword evidence="8" id="KW-1015">Disulfide bond</keyword>
<dbReference type="SUPFAM" id="SSF57302">
    <property type="entry name" value="Snake toxin-like"/>
    <property type="match status" value="1"/>
</dbReference>
<evidence type="ECO:0000256" key="5">
    <source>
        <dbReference type="ARBA" id="ARBA00022622"/>
    </source>
</evidence>
<gene>
    <name evidence="15" type="ORF">JD844_021587</name>
</gene>
<dbReference type="Pfam" id="PF25152">
    <property type="entry name" value="CD59"/>
    <property type="match status" value="1"/>
</dbReference>
<evidence type="ECO:0000259" key="14">
    <source>
        <dbReference type="SMART" id="SM00134"/>
    </source>
</evidence>
<evidence type="ECO:0000256" key="10">
    <source>
        <dbReference type="ARBA" id="ARBA00023288"/>
    </source>
</evidence>
<keyword evidence="7" id="KW-0472">Membrane</keyword>
<dbReference type="InterPro" id="IPR056949">
    <property type="entry name" value="CD59"/>
</dbReference>
<dbReference type="Proteomes" id="UP000826234">
    <property type="component" value="Unassembled WGS sequence"/>
</dbReference>
<evidence type="ECO:0000256" key="8">
    <source>
        <dbReference type="ARBA" id="ARBA00023157"/>
    </source>
</evidence>
<name>A0ABQ7SU14_PHRPL</name>
<organism evidence="15 16">
    <name type="scientific">Phrynosoma platyrhinos</name>
    <name type="common">Desert horned lizard</name>
    <dbReference type="NCBI Taxonomy" id="52577"/>
    <lineage>
        <taxon>Eukaryota</taxon>
        <taxon>Metazoa</taxon>
        <taxon>Chordata</taxon>
        <taxon>Craniata</taxon>
        <taxon>Vertebrata</taxon>
        <taxon>Euteleostomi</taxon>
        <taxon>Lepidosauria</taxon>
        <taxon>Squamata</taxon>
        <taxon>Bifurcata</taxon>
        <taxon>Unidentata</taxon>
        <taxon>Episquamata</taxon>
        <taxon>Toxicofera</taxon>
        <taxon>Iguania</taxon>
        <taxon>Phrynosomatidae</taxon>
        <taxon>Phrynosomatinae</taxon>
        <taxon>Phrynosoma</taxon>
    </lineage>
</organism>
<dbReference type="InterPro" id="IPR016054">
    <property type="entry name" value="LY6_UPA_recep-like"/>
</dbReference>
<dbReference type="Gene3D" id="2.10.60.10">
    <property type="entry name" value="CD59"/>
    <property type="match status" value="1"/>
</dbReference>
<evidence type="ECO:0000256" key="4">
    <source>
        <dbReference type="ARBA" id="ARBA00022525"/>
    </source>
</evidence>
<evidence type="ECO:0000256" key="3">
    <source>
        <dbReference type="ARBA" id="ARBA00011481"/>
    </source>
</evidence>
<keyword evidence="16" id="KW-1185">Reference proteome</keyword>
<keyword evidence="4" id="KW-0964">Secreted</keyword>
<evidence type="ECO:0000256" key="12">
    <source>
        <dbReference type="ARBA" id="ARBA00031590"/>
    </source>
</evidence>
<proteinExistence type="predicted"/>
<evidence type="ECO:0000256" key="6">
    <source>
        <dbReference type="ARBA" id="ARBA00022729"/>
    </source>
</evidence>
<dbReference type="InterPro" id="IPR045860">
    <property type="entry name" value="Snake_toxin-like_sf"/>
</dbReference>
<keyword evidence="5" id="KW-0336">GPI-anchor</keyword>
<evidence type="ECO:0000256" key="13">
    <source>
        <dbReference type="ARBA" id="ARBA00031867"/>
    </source>
</evidence>
<reference evidence="15 16" key="1">
    <citation type="journal article" date="2022" name="Gigascience">
        <title>A chromosome-level genome assembly and annotation of the desert horned lizard, Phrynosoma platyrhinos, provides insight into chromosomal rearrangements among reptiles.</title>
        <authorList>
            <person name="Koochekian N."/>
            <person name="Ascanio A."/>
            <person name="Farleigh K."/>
            <person name="Card D.C."/>
            <person name="Schield D.R."/>
            <person name="Castoe T.A."/>
            <person name="Jezkova T."/>
        </authorList>
    </citation>
    <scope>NUCLEOTIDE SEQUENCE [LARGE SCALE GENOMIC DNA]</scope>
    <source>
        <strain evidence="15">NK-2021</strain>
    </source>
</reference>
<dbReference type="SMART" id="SM00134">
    <property type="entry name" value="LU"/>
    <property type="match status" value="1"/>
</dbReference>
<keyword evidence="10" id="KW-0449">Lipoprotein</keyword>
<accession>A0ABQ7SU14</accession>
<evidence type="ECO:0000256" key="2">
    <source>
        <dbReference type="ARBA" id="ARBA00004613"/>
    </source>
</evidence>
<evidence type="ECO:0000256" key="1">
    <source>
        <dbReference type="ARBA" id="ARBA00004589"/>
    </source>
</evidence>
<evidence type="ECO:0000256" key="9">
    <source>
        <dbReference type="ARBA" id="ARBA00023180"/>
    </source>
</evidence>
<protein>
    <recommendedName>
        <fullName evidence="12">MAC-inhibitory protein</fullName>
    </recommendedName>
    <alternativeName>
        <fullName evidence="13">Membrane attack complex inhibition factor</fullName>
    </alternativeName>
    <alternativeName>
        <fullName evidence="11">Protectin</fullName>
    </alternativeName>
</protein>
<keyword evidence="9" id="KW-0325">Glycoprotein</keyword>
<keyword evidence="6" id="KW-0732">Signal</keyword>
<evidence type="ECO:0000256" key="11">
    <source>
        <dbReference type="ARBA" id="ARBA00029920"/>
    </source>
</evidence>
<comment type="subunit">
    <text evidence="3">Interacts with T-cell surface antigen CD2.</text>
</comment>
<dbReference type="EMBL" id="JAIPUX010003289">
    <property type="protein sequence ID" value="KAH0620806.1"/>
    <property type="molecule type" value="Genomic_DNA"/>
</dbReference>
<comment type="caution">
    <text evidence="15">The sequence shown here is derived from an EMBL/GenBank/DDBJ whole genome shotgun (WGS) entry which is preliminary data.</text>
</comment>
<comment type="subcellular location">
    <subcellularLocation>
        <location evidence="1">Membrane</location>
        <topology evidence="1">Lipid-anchor</topology>
        <topology evidence="1">GPI-anchor</topology>
    </subcellularLocation>
    <subcellularLocation>
        <location evidence="2">Secreted</location>
    </subcellularLocation>
</comment>
<evidence type="ECO:0000256" key="7">
    <source>
        <dbReference type="ARBA" id="ARBA00023136"/>
    </source>
</evidence>
<evidence type="ECO:0000313" key="15">
    <source>
        <dbReference type="EMBL" id="KAH0620806.1"/>
    </source>
</evidence>
<dbReference type="CDD" id="cd23554">
    <property type="entry name" value="TFP_LU_ECD_CD59"/>
    <property type="match status" value="1"/>
</dbReference>